<evidence type="ECO:0000256" key="1">
    <source>
        <dbReference type="SAM" id="SignalP"/>
    </source>
</evidence>
<feature type="signal peptide" evidence="1">
    <location>
        <begin position="1"/>
        <end position="25"/>
    </location>
</feature>
<keyword evidence="3" id="KW-1185">Reference proteome</keyword>
<dbReference type="AlphaFoldDB" id="A0A367RX00"/>
<comment type="caution">
    <text evidence="2">The sequence shown here is derived from an EMBL/GenBank/DDBJ whole genome shotgun (WGS) entry which is preliminary data.</text>
</comment>
<accession>A0A367RX00</accession>
<proteinExistence type="predicted"/>
<name>A0A367RX00_9NOSO</name>
<evidence type="ECO:0008006" key="4">
    <source>
        <dbReference type="Google" id="ProtNLM"/>
    </source>
</evidence>
<dbReference type="Pfam" id="PF13531">
    <property type="entry name" value="SBP_bac_11"/>
    <property type="match status" value="1"/>
</dbReference>
<keyword evidence="1" id="KW-0732">Signal</keyword>
<dbReference type="Gene3D" id="3.40.190.10">
    <property type="entry name" value="Periplasmic binding protein-like II"/>
    <property type="match status" value="2"/>
</dbReference>
<dbReference type="SUPFAM" id="SSF53850">
    <property type="entry name" value="Periplasmic binding protein-like II"/>
    <property type="match status" value="1"/>
</dbReference>
<dbReference type="PANTHER" id="PTHR30632:SF0">
    <property type="entry name" value="SULFATE-BINDING PROTEIN"/>
    <property type="match status" value="1"/>
</dbReference>
<sequence>MKKQLFAFSLIACAVNVTIPTQAFAVTLYAAGSLRGALSEVASGFTQEFGIPVTTEFASSGSLKDRLLAGEKADVFASADLGNALALYQNNISGEVKNFATNPIYAIATPEVSLTTENLLDKFLNPDIKLGISRPVSDPLGDYGVEVFRKAEAIAPGRFASLNAKAVILSGTLPPNRNSPGGSIVYYLQDINKADIYLVYYTSALSAQQISPSLEIVELPDSLKVQADYGLTVLKGASPEGSQLANYILSPTGQQILAKYGFGSPRSIPESQGVGGILLAFCVAFALQRKLAKTQVGDACGGLHLRNLVSK</sequence>
<dbReference type="GO" id="GO:0015689">
    <property type="term" value="P:molybdate ion transport"/>
    <property type="evidence" value="ECO:0007669"/>
    <property type="project" value="TreeGrafter"/>
</dbReference>
<dbReference type="PANTHER" id="PTHR30632">
    <property type="entry name" value="MOLYBDATE-BINDING PERIPLASMIC PROTEIN"/>
    <property type="match status" value="1"/>
</dbReference>
<protein>
    <recommendedName>
        <fullName evidence="4">Molybdate ABC transporter substrate-binding protein</fullName>
    </recommendedName>
</protein>
<evidence type="ECO:0000313" key="3">
    <source>
        <dbReference type="Proteomes" id="UP000252107"/>
    </source>
</evidence>
<reference evidence="2" key="1">
    <citation type="submission" date="2016-04" db="EMBL/GenBank/DDBJ databases">
        <authorList>
            <person name="Tabuchi Yagui T.R."/>
        </authorList>
    </citation>
    <scope>NUCLEOTIDE SEQUENCE [LARGE SCALE GENOMIC DNA]</scope>
    <source>
        <strain evidence="2">NIES-26</strain>
    </source>
</reference>
<feature type="chain" id="PRO_5016637643" description="Molybdate ABC transporter substrate-binding protein" evidence="1">
    <location>
        <begin position="26"/>
        <end position="311"/>
    </location>
</feature>
<gene>
    <name evidence="2" type="ORF">A6770_36380</name>
</gene>
<dbReference type="Proteomes" id="UP000252107">
    <property type="component" value="Unassembled WGS sequence"/>
</dbReference>
<dbReference type="GO" id="GO:0030973">
    <property type="term" value="F:molybdate ion binding"/>
    <property type="evidence" value="ECO:0007669"/>
    <property type="project" value="TreeGrafter"/>
</dbReference>
<organism evidence="2 3">
    <name type="scientific">Nostoc minutum NIES-26</name>
    <dbReference type="NCBI Taxonomy" id="1844469"/>
    <lineage>
        <taxon>Bacteria</taxon>
        <taxon>Bacillati</taxon>
        <taxon>Cyanobacteriota</taxon>
        <taxon>Cyanophyceae</taxon>
        <taxon>Nostocales</taxon>
        <taxon>Nostocaceae</taxon>
        <taxon>Nostoc</taxon>
    </lineage>
</organism>
<dbReference type="InterPro" id="IPR050682">
    <property type="entry name" value="ModA/WtpA"/>
</dbReference>
<dbReference type="EMBL" id="LXQD01000027">
    <property type="protein sequence ID" value="RCJ41058.1"/>
    <property type="molecule type" value="Genomic_DNA"/>
</dbReference>
<evidence type="ECO:0000313" key="2">
    <source>
        <dbReference type="EMBL" id="RCJ41058.1"/>
    </source>
</evidence>